<feature type="compositionally biased region" description="Low complexity" evidence="7">
    <location>
        <begin position="36"/>
        <end position="48"/>
    </location>
</feature>
<sequence length="353" mass="36736">MKKRKLGAGLLAVTALSMALAGCGAVTSSQGGGGNTSNTSNATSGGTTQQQTIKVAMIPKEIGIPYFTGASQGAKSVASQLHIQLTYNGPTTASASDQVSMINSYVAQGYKVIAVSANDPTSLAPALKAAMAKGVKVITWDSDVVPSARQYFVNQATAEGIGSTLVQITAQHFQGQGTVDVGILSSTPTNPNQNSWIDVMKKTIASKYPNLHIVTIQYDQEQPDVGLTAAENMIKAYPNMKAIISPDSVGVPAAAEAVEKLGMKGKIYVTGLADPIQMKQYVDDGTVQQFVLWNVPELGALTMYVARAVADGTMPTSGTFTAGSLGSFKVSNGQVLLGNPTVFDKASTDKANY</sequence>
<evidence type="ECO:0000256" key="6">
    <source>
        <dbReference type="ARBA" id="ARBA00025060"/>
    </source>
</evidence>
<dbReference type="Proteomes" id="UP001232973">
    <property type="component" value="Unassembled WGS sequence"/>
</dbReference>
<comment type="subcellular location">
    <subcellularLocation>
        <location evidence="1">Cell envelope</location>
    </subcellularLocation>
</comment>
<protein>
    <recommendedName>
        <fullName evidence="3">Autoinducer 2-binding protein LsrB</fullName>
    </recommendedName>
</protein>
<feature type="chain" id="PRO_5047335763" description="Autoinducer 2-binding protein LsrB" evidence="8">
    <location>
        <begin position="22"/>
        <end position="353"/>
    </location>
</feature>
<keyword evidence="11" id="KW-1185">Reference proteome</keyword>
<comment type="function">
    <text evidence="6">Part of the ABC transporter complex LsrABCD involved in autoinducer 2 (AI-2) import. Binds AI-2 and delivers it to the LsrC and LsrD permeases.</text>
</comment>
<evidence type="ECO:0000256" key="7">
    <source>
        <dbReference type="SAM" id="MobiDB-lite"/>
    </source>
</evidence>
<dbReference type="InterPro" id="IPR030159">
    <property type="entry name" value="LsrB"/>
</dbReference>
<dbReference type="EMBL" id="JAUSTP010000004">
    <property type="protein sequence ID" value="MDQ0189086.1"/>
    <property type="molecule type" value="Genomic_DNA"/>
</dbReference>
<feature type="signal peptide" evidence="8">
    <location>
        <begin position="1"/>
        <end position="21"/>
    </location>
</feature>
<dbReference type="PROSITE" id="PS51257">
    <property type="entry name" value="PROKAR_LIPOPROTEIN"/>
    <property type="match status" value="1"/>
</dbReference>
<evidence type="ECO:0000256" key="5">
    <source>
        <dbReference type="ARBA" id="ARBA00022764"/>
    </source>
</evidence>
<evidence type="ECO:0000256" key="1">
    <source>
        <dbReference type="ARBA" id="ARBA00004196"/>
    </source>
</evidence>
<dbReference type="PANTHER" id="PTHR30036:SF8">
    <property type="entry name" value="ABC-TYPE SUGAR TRANSPORT SYSTEM PERIPLASMIC COMPONENT-LIKE PROTEIN"/>
    <property type="match status" value="1"/>
</dbReference>
<name>A0ABT9XFL4_9BACL</name>
<dbReference type="InterPro" id="IPR025997">
    <property type="entry name" value="SBP_2_dom"/>
</dbReference>
<dbReference type="Pfam" id="PF13407">
    <property type="entry name" value="Peripla_BP_4"/>
    <property type="match status" value="1"/>
</dbReference>
<dbReference type="InterPro" id="IPR028082">
    <property type="entry name" value="Peripla_BP_I"/>
</dbReference>
<dbReference type="PANTHER" id="PTHR30036">
    <property type="entry name" value="D-XYLOSE-BINDING PERIPLASMIC PROTEIN"/>
    <property type="match status" value="1"/>
</dbReference>
<reference evidence="10 11" key="1">
    <citation type="submission" date="2023-07" db="EMBL/GenBank/DDBJ databases">
        <title>Genomic Encyclopedia of Type Strains, Phase IV (KMG-IV): sequencing the most valuable type-strain genomes for metagenomic binning, comparative biology and taxonomic classification.</title>
        <authorList>
            <person name="Goeker M."/>
        </authorList>
    </citation>
    <scope>NUCLEOTIDE SEQUENCE [LARGE SCALE GENOMIC DNA]</scope>
    <source>
        <strain evidence="10 11">DSM 4006</strain>
    </source>
</reference>
<dbReference type="CDD" id="cd20003">
    <property type="entry name" value="PBP1_LsrB_Quorum_Sensing"/>
    <property type="match status" value="1"/>
</dbReference>
<evidence type="ECO:0000256" key="8">
    <source>
        <dbReference type="SAM" id="SignalP"/>
    </source>
</evidence>
<keyword evidence="10" id="KW-0762">Sugar transport</keyword>
<comment type="caution">
    <text evidence="10">The sequence shown here is derived from an EMBL/GenBank/DDBJ whole genome shotgun (WGS) entry which is preliminary data.</text>
</comment>
<evidence type="ECO:0000313" key="11">
    <source>
        <dbReference type="Proteomes" id="UP001232973"/>
    </source>
</evidence>
<evidence type="ECO:0000256" key="4">
    <source>
        <dbReference type="ARBA" id="ARBA00022729"/>
    </source>
</evidence>
<keyword evidence="4 8" id="KW-0732">Signal</keyword>
<evidence type="ECO:0000256" key="2">
    <source>
        <dbReference type="ARBA" id="ARBA00011262"/>
    </source>
</evidence>
<keyword evidence="10" id="KW-0813">Transport</keyword>
<proteinExistence type="predicted"/>
<feature type="region of interest" description="Disordered" evidence="7">
    <location>
        <begin position="27"/>
        <end position="48"/>
    </location>
</feature>
<evidence type="ECO:0000256" key="3">
    <source>
        <dbReference type="ARBA" id="ARBA00014452"/>
    </source>
</evidence>
<dbReference type="SUPFAM" id="SSF53822">
    <property type="entry name" value="Periplasmic binding protein-like I"/>
    <property type="match status" value="1"/>
</dbReference>
<evidence type="ECO:0000313" key="10">
    <source>
        <dbReference type="EMBL" id="MDQ0189086.1"/>
    </source>
</evidence>
<feature type="domain" description="Periplasmic binding protein" evidence="9">
    <location>
        <begin position="55"/>
        <end position="313"/>
    </location>
</feature>
<comment type="subunit">
    <text evidence="2">The complex is composed of two ATP-binding proteins (LsrA), two transmembrane proteins (LsrC and LsrD) and a solute-binding protein (LsrB).</text>
</comment>
<organism evidence="10 11">
    <name type="scientific">Alicyclobacillus cycloheptanicus</name>
    <dbReference type="NCBI Taxonomy" id="1457"/>
    <lineage>
        <taxon>Bacteria</taxon>
        <taxon>Bacillati</taxon>
        <taxon>Bacillota</taxon>
        <taxon>Bacilli</taxon>
        <taxon>Bacillales</taxon>
        <taxon>Alicyclobacillaceae</taxon>
        <taxon>Alicyclobacillus</taxon>
    </lineage>
</organism>
<keyword evidence="5" id="KW-0574">Periplasm</keyword>
<accession>A0ABT9XFL4</accession>
<dbReference type="InterPro" id="IPR050555">
    <property type="entry name" value="Bact_Solute-Bind_Prot2"/>
</dbReference>
<evidence type="ECO:0000259" key="9">
    <source>
        <dbReference type="Pfam" id="PF13407"/>
    </source>
</evidence>
<dbReference type="Gene3D" id="3.40.50.2300">
    <property type="match status" value="2"/>
</dbReference>
<gene>
    <name evidence="10" type="ORF">J2S03_000902</name>
</gene>
<dbReference type="RefSeq" id="WP_274454878.1">
    <property type="nucleotide sequence ID" value="NZ_CP067097.1"/>
</dbReference>